<evidence type="ECO:0000313" key="3">
    <source>
        <dbReference type="Proteomes" id="UP001203058"/>
    </source>
</evidence>
<proteinExistence type="predicted"/>
<sequence length="188" mass="19651">MLRKSIVGAAVFAGLLASTASAQDETNEAVLYSKGNFQGSSRTIHGPTKDLKIPFVVKSVKLPEGKAWDFCNGNTFTGCKTLNKSEPTIALSVRSARPGGMAVAKRGTVLPPGTLTEQSLRGVASEYFVAPVENGNRIAVPGGTPDAGSARADEFCRSRGWQGSAHQMVEMAKGQPVLADVLCVQTGA</sequence>
<evidence type="ECO:0000256" key="1">
    <source>
        <dbReference type="SAM" id="SignalP"/>
    </source>
</evidence>
<name>A0ABS9VMW3_9SPHN</name>
<protein>
    <submittedName>
        <fullName evidence="2">Uncharacterized protein</fullName>
    </submittedName>
</protein>
<keyword evidence="3" id="KW-1185">Reference proteome</keyword>
<dbReference type="InterPro" id="IPR011024">
    <property type="entry name" value="G_crystallin-like"/>
</dbReference>
<keyword evidence="1" id="KW-0732">Signal</keyword>
<dbReference type="EMBL" id="JAKZHW010000001">
    <property type="protein sequence ID" value="MCH8616312.1"/>
    <property type="molecule type" value="Genomic_DNA"/>
</dbReference>
<evidence type="ECO:0000313" key="2">
    <source>
        <dbReference type="EMBL" id="MCH8616312.1"/>
    </source>
</evidence>
<reference evidence="2 3" key="1">
    <citation type="submission" date="2022-03" db="EMBL/GenBank/DDBJ databases">
        <authorList>
            <person name="Jo J.-H."/>
            <person name="Im W.-T."/>
        </authorList>
    </citation>
    <scope>NUCLEOTIDE SEQUENCE [LARGE SCALE GENOMIC DNA]</scope>
    <source>
        <strain evidence="2 3">SM33</strain>
    </source>
</reference>
<organism evidence="2 3">
    <name type="scientific">Sphingomonas telluris</name>
    <dbReference type="NCBI Taxonomy" id="2907998"/>
    <lineage>
        <taxon>Bacteria</taxon>
        <taxon>Pseudomonadati</taxon>
        <taxon>Pseudomonadota</taxon>
        <taxon>Alphaproteobacteria</taxon>
        <taxon>Sphingomonadales</taxon>
        <taxon>Sphingomonadaceae</taxon>
        <taxon>Sphingomonas</taxon>
    </lineage>
</organism>
<feature type="chain" id="PRO_5046741047" evidence="1">
    <location>
        <begin position="23"/>
        <end position="188"/>
    </location>
</feature>
<dbReference type="SUPFAM" id="SSF49695">
    <property type="entry name" value="gamma-Crystallin-like"/>
    <property type="match status" value="1"/>
</dbReference>
<accession>A0ABS9VMW3</accession>
<dbReference type="RefSeq" id="WP_241447115.1">
    <property type="nucleotide sequence ID" value="NZ_JAKZHW010000001.1"/>
</dbReference>
<dbReference type="Proteomes" id="UP001203058">
    <property type="component" value="Unassembled WGS sequence"/>
</dbReference>
<gene>
    <name evidence="2" type="ORF">LZ016_09390</name>
</gene>
<feature type="signal peptide" evidence="1">
    <location>
        <begin position="1"/>
        <end position="22"/>
    </location>
</feature>
<comment type="caution">
    <text evidence="2">The sequence shown here is derived from an EMBL/GenBank/DDBJ whole genome shotgun (WGS) entry which is preliminary data.</text>
</comment>